<dbReference type="Gene3D" id="1.20.144.10">
    <property type="entry name" value="Phosphatidic acid phosphatase type 2/haloperoxidase"/>
    <property type="match status" value="1"/>
</dbReference>
<dbReference type="Pfam" id="PF01569">
    <property type="entry name" value="PAP2"/>
    <property type="match status" value="1"/>
</dbReference>
<name>A0A9X2BIQ5_9VIBR</name>
<evidence type="ECO:0000256" key="1">
    <source>
        <dbReference type="SAM" id="Phobius"/>
    </source>
</evidence>
<proteinExistence type="predicted"/>
<gene>
    <name evidence="3" type="ORF">KP803_14030</name>
</gene>
<dbReference type="EMBL" id="JAJHVV010000008">
    <property type="protein sequence ID" value="MCK6264395.1"/>
    <property type="molecule type" value="Genomic_DNA"/>
</dbReference>
<accession>A0A9X2BIQ5</accession>
<feature type="transmembrane region" description="Helical" evidence="1">
    <location>
        <begin position="6"/>
        <end position="24"/>
    </location>
</feature>
<dbReference type="Proteomes" id="UP001139559">
    <property type="component" value="Unassembled WGS sequence"/>
</dbReference>
<feature type="transmembrane region" description="Helical" evidence="1">
    <location>
        <begin position="61"/>
        <end position="79"/>
    </location>
</feature>
<feature type="transmembrane region" description="Helical" evidence="1">
    <location>
        <begin position="100"/>
        <end position="121"/>
    </location>
</feature>
<sequence>MLSAALFHPLFLLALLWIYFCIQFAGSLNWQALSDVGVYGLVSTAILFPAVSGDWEQFKNASIIVSIATVIGLVGKFLIDAKRPDLSGNDSFPSNHTANAFAASTALLMWHGWLIGLLSYGLASLVGLGRVRALKHHWRDVITGLAVGLIAAMVALKIF</sequence>
<keyword evidence="1" id="KW-0472">Membrane</keyword>
<comment type="caution">
    <text evidence="3">The sequence shown here is derived from an EMBL/GenBank/DDBJ whole genome shotgun (WGS) entry which is preliminary data.</text>
</comment>
<dbReference type="SMART" id="SM00014">
    <property type="entry name" value="acidPPc"/>
    <property type="match status" value="1"/>
</dbReference>
<protein>
    <submittedName>
        <fullName evidence="3">Phosphatase PAP2 family protein</fullName>
    </submittedName>
</protein>
<feature type="domain" description="Phosphatidic acid phosphatase type 2/haloperoxidase" evidence="2">
    <location>
        <begin position="61"/>
        <end position="156"/>
    </location>
</feature>
<dbReference type="AlphaFoldDB" id="A0A9X2BIQ5"/>
<keyword evidence="1" id="KW-1133">Transmembrane helix</keyword>
<evidence type="ECO:0000313" key="3">
    <source>
        <dbReference type="EMBL" id="MCK6264395.1"/>
    </source>
</evidence>
<keyword evidence="1" id="KW-0812">Transmembrane</keyword>
<dbReference type="RefSeq" id="WP_248009469.1">
    <property type="nucleotide sequence ID" value="NZ_JAJHVV010000008.1"/>
</dbReference>
<feature type="transmembrane region" description="Helical" evidence="1">
    <location>
        <begin position="141"/>
        <end position="158"/>
    </location>
</feature>
<feature type="transmembrane region" description="Helical" evidence="1">
    <location>
        <begin position="36"/>
        <end position="55"/>
    </location>
</feature>
<dbReference type="InterPro" id="IPR000326">
    <property type="entry name" value="PAP2/HPO"/>
</dbReference>
<reference evidence="3" key="1">
    <citation type="submission" date="2021-11" db="EMBL/GenBank/DDBJ databases">
        <title>Vibrio ZSDE26 sp. nov. and Vibrio ZSDZ34 sp. nov., isolated from coastal seawater in Qingdao.</title>
        <authorList>
            <person name="Zhang P."/>
        </authorList>
    </citation>
    <scope>NUCLEOTIDE SEQUENCE</scope>
    <source>
        <strain evidence="3">ZSDE26</strain>
    </source>
</reference>
<evidence type="ECO:0000313" key="4">
    <source>
        <dbReference type="Proteomes" id="UP001139559"/>
    </source>
</evidence>
<evidence type="ECO:0000259" key="2">
    <source>
        <dbReference type="SMART" id="SM00014"/>
    </source>
</evidence>
<dbReference type="SUPFAM" id="SSF48317">
    <property type="entry name" value="Acid phosphatase/Vanadium-dependent haloperoxidase"/>
    <property type="match status" value="1"/>
</dbReference>
<keyword evidence="4" id="KW-1185">Reference proteome</keyword>
<dbReference type="InterPro" id="IPR036938">
    <property type="entry name" value="PAP2/HPO_sf"/>
</dbReference>
<organism evidence="3 4">
    <name type="scientific">Vibrio amylolyticus</name>
    <dbReference type="NCBI Taxonomy" id="2847292"/>
    <lineage>
        <taxon>Bacteria</taxon>
        <taxon>Pseudomonadati</taxon>
        <taxon>Pseudomonadota</taxon>
        <taxon>Gammaproteobacteria</taxon>
        <taxon>Vibrionales</taxon>
        <taxon>Vibrionaceae</taxon>
        <taxon>Vibrio</taxon>
    </lineage>
</organism>